<dbReference type="eggNOG" id="ENOG502T128">
    <property type="taxonomic scope" value="Eukaryota"/>
</dbReference>
<dbReference type="OrthoDB" id="547588at2759"/>
<dbReference type="GO" id="GO:0000422">
    <property type="term" value="P:autophagy of mitochondrion"/>
    <property type="evidence" value="ECO:0007669"/>
    <property type="project" value="TreeGrafter"/>
</dbReference>
<evidence type="ECO:0000256" key="10">
    <source>
        <dbReference type="ARBA" id="ARBA00024479"/>
    </source>
</evidence>
<feature type="compositionally biased region" description="Pro residues" evidence="12">
    <location>
        <begin position="128"/>
        <end position="139"/>
    </location>
</feature>
<comment type="subcellular location">
    <subcellularLocation>
        <location evidence="1">Endoplasmic reticulum membrane</location>
        <topology evidence="1">Peripheral membrane protein</topology>
    </subcellularLocation>
    <subcellularLocation>
        <location evidence="2">Preautophagosomal structure membrane</location>
        <topology evidence="2">Peripheral membrane protein</topology>
    </subcellularLocation>
</comment>
<evidence type="ECO:0000256" key="2">
    <source>
        <dbReference type="ARBA" id="ARBA00004623"/>
    </source>
</evidence>
<reference evidence="14" key="4">
    <citation type="submission" date="2018-11" db="EMBL/GenBank/DDBJ databases">
        <title>Characterization of plant carbon substrate utilization by Auxenochlorella protothecoides.</title>
        <authorList>
            <person name="Vogler B.W."/>
            <person name="Starkenburg S.R."/>
            <person name="Sudasinghe N."/>
            <person name="Schambach J.Y."/>
            <person name="Rollin J.A."/>
            <person name="Pattathil S."/>
            <person name="Barry A.N."/>
        </authorList>
    </citation>
    <scope>NUCLEOTIDE SEQUENCE [LARGE SCALE GENOMIC DNA]</scope>
    <source>
        <strain evidence="14">UTEX 25</strain>
    </source>
</reference>
<dbReference type="GO" id="GO:0043495">
    <property type="term" value="F:protein-membrane adaptor activity"/>
    <property type="evidence" value="ECO:0007669"/>
    <property type="project" value="TreeGrafter"/>
</dbReference>
<dbReference type="Proteomes" id="UP000279271">
    <property type="component" value="Unassembled WGS sequence"/>
</dbReference>
<dbReference type="GO" id="GO:0006869">
    <property type="term" value="P:lipid transport"/>
    <property type="evidence" value="ECO:0007669"/>
    <property type="project" value="UniProtKB-KW"/>
</dbReference>
<evidence type="ECO:0000256" key="12">
    <source>
        <dbReference type="SAM" id="MobiDB-lite"/>
    </source>
</evidence>
<dbReference type="PANTHER" id="PTHR13190:SF1">
    <property type="entry name" value="AUTOPHAGY-RELATED 2, ISOFORM A"/>
    <property type="match status" value="1"/>
</dbReference>
<sequence length="404" mass="42611">MVDSDTAWQELEGPSSSDTQDGTWFGATRLVDDYVIPPSFVPSPLQLEADPEDLWLHCTLNIDITLTASTGDVVVTRLRDLCIMVEGESSATRDGPDAAASSPATTCTLRSLTVEDSRGRPVLSRHGPPTPSRAEPPPQLSVVVHSVRVGGEVEYRVAAAVAPLRLQLRKRSIDVLRDVLAQGAEGADFDEDFGARLVDWSGWEDGEAEAGESKAGGAADSTASWPFIQHFTLKPMLIVLDHAASAVNLQALREGSLNELLHLVPLGGVRLTYRELRLVGVDGLAALGSAILNAYIRETAYQAHKFVGGTRPIRPLVRVAGAAGAAVTGPFCGLSRPKRRGFARDLSRGIRGLATAILDEALGAAGAAAGTAAGRLDGQAGVAAGALQRTLKGARRKLDAQPRN</sequence>
<comment type="similarity">
    <text evidence="3">Belongs to the ATG2 family.</text>
</comment>
<feature type="region of interest" description="Disordered" evidence="12">
    <location>
        <begin position="118"/>
        <end position="139"/>
    </location>
</feature>
<dbReference type="GO" id="GO:0061709">
    <property type="term" value="P:reticulophagy"/>
    <property type="evidence" value="ECO:0007669"/>
    <property type="project" value="TreeGrafter"/>
</dbReference>
<protein>
    <recommendedName>
        <fullName evidence="4">Autophagy-related protein 2</fullName>
    </recommendedName>
</protein>
<dbReference type="AlphaFoldDB" id="A0A087SRG3"/>
<gene>
    <name evidence="14" type="ORF">APUTEX25_003164</name>
    <name evidence="13" type="ORF">F751_3827</name>
</gene>
<organism evidence="13 15">
    <name type="scientific">Auxenochlorella protothecoides</name>
    <name type="common">Green microalga</name>
    <name type="synonym">Chlorella protothecoides</name>
    <dbReference type="NCBI Taxonomy" id="3075"/>
    <lineage>
        <taxon>Eukaryota</taxon>
        <taxon>Viridiplantae</taxon>
        <taxon>Chlorophyta</taxon>
        <taxon>core chlorophytes</taxon>
        <taxon>Trebouxiophyceae</taxon>
        <taxon>Chlorellales</taxon>
        <taxon>Chlorellaceae</taxon>
        <taxon>Auxenochlorella</taxon>
    </lineage>
</organism>
<dbReference type="STRING" id="3075.A0A087SRG3"/>
<comment type="catalytic activity">
    <reaction evidence="11">
        <text>a 1,2-diacyl-sn-glycero-3-phosphoethanolamine(in) = a 1,2-diacyl-sn-glycero-3-phosphoethanolamine(out)</text>
        <dbReference type="Rhea" id="RHEA:38895"/>
        <dbReference type="ChEBI" id="CHEBI:64612"/>
    </reaction>
</comment>
<proteinExistence type="inferred from homology"/>
<keyword evidence="15" id="KW-1185">Reference proteome</keyword>
<dbReference type="GO" id="GO:0005789">
    <property type="term" value="C:endoplasmic reticulum membrane"/>
    <property type="evidence" value="ECO:0007669"/>
    <property type="project" value="UniProtKB-SubCell"/>
</dbReference>
<dbReference type="GO" id="GO:0000045">
    <property type="term" value="P:autophagosome assembly"/>
    <property type="evidence" value="ECO:0007669"/>
    <property type="project" value="TreeGrafter"/>
</dbReference>
<evidence type="ECO:0000256" key="4">
    <source>
        <dbReference type="ARBA" id="ARBA00018070"/>
    </source>
</evidence>
<keyword evidence="9" id="KW-0472">Membrane</keyword>
<keyword evidence="7" id="KW-0072">Autophagy</keyword>
<evidence type="ECO:0000256" key="11">
    <source>
        <dbReference type="ARBA" id="ARBA00024615"/>
    </source>
</evidence>
<keyword evidence="8" id="KW-0445">Lipid transport</keyword>
<dbReference type="PANTHER" id="PTHR13190">
    <property type="entry name" value="AUTOPHAGY-RELATED 2, ISOFORM A"/>
    <property type="match status" value="1"/>
</dbReference>
<dbReference type="EMBL" id="QOKY01000196">
    <property type="protein sequence ID" value="RMZ53630.1"/>
    <property type="molecule type" value="Genomic_DNA"/>
</dbReference>
<dbReference type="GO" id="GO:0034045">
    <property type="term" value="C:phagophore assembly site membrane"/>
    <property type="evidence" value="ECO:0007669"/>
    <property type="project" value="UniProtKB-SubCell"/>
</dbReference>
<evidence type="ECO:0000256" key="7">
    <source>
        <dbReference type="ARBA" id="ARBA00023006"/>
    </source>
</evidence>
<evidence type="ECO:0000256" key="6">
    <source>
        <dbReference type="ARBA" id="ARBA00022824"/>
    </source>
</evidence>
<dbReference type="InterPro" id="IPR026849">
    <property type="entry name" value="ATG2"/>
</dbReference>
<accession>A0A087SRG3</accession>
<dbReference type="GO" id="GO:0032266">
    <property type="term" value="F:phosphatidylinositol-3-phosphate binding"/>
    <property type="evidence" value="ECO:0007669"/>
    <property type="project" value="TreeGrafter"/>
</dbReference>
<dbReference type="GO" id="GO:0034727">
    <property type="term" value="P:piecemeal microautophagy of the nucleus"/>
    <property type="evidence" value="ECO:0007669"/>
    <property type="project" value="TreeGrafter"/>
</dbReference>
<dbReference type="GO" id="GO:0061908">
    <property type="term" value="C:phagophore"/>
    <property type="evidence" value="ECO:0007669"/>
    <property type="project" value="TreeGrafter"/>
</dbReference>
<evidence type="ECO:0000313" key="14">
    <source>
        <dbReference type="EMBL" id="RMZ53630.1"/>
    </source>
</evidence>
<reference evidence="16" key="2">
    <citation type="journal article" date="2018" name="Algal Res.">
        <title>Characterization of plant carbon substrate utilization by Auxenochlorella protothecoides.</title>
        <authorList>
            <person name="Vogler B.W."/>
            <person name="Starkenburg S.R."/>
            <person name="Sudasinghe N."/>
            <person name="Schambach J.Y."/>
            <person name="Rollin J.A."/>
            <person name="Pattathil S."/>
            <person name="Barry A.N."/>
        </authorList>
    </citation>
    <scope>NUCLEOTIDE SEQUENCE [LARGE SCALE GENOMIC DNA]</scope>
    <source>
        <strain evidence="16">UTEX 25</strain>
    </source>
</reference>
<evidence type="ECO:0000313" key="15">
    <source>
        <dbReference type="Proteomes" id="UP000028924"/>
    </source>
</evidence>
<keyword evidence="6" id="KW-0256">Endoplasmic reticulum</keyword>
<dbReference type="RefSeq" id="XP_011401331.1">
    <property type="nucleotide sequence ID" value="XM_011403029.1"/>
</dbReference>
<name>A0A087SRG3_AUXPR</name>
<evidence type="ECO:0000256" key="3">
    <source>
        <dbReference type="ARBA" id="ARBA00009714"/>
    </source>
</evidence>
<keyword evidence="5" id="KW-0813">Transport</keyword>
<reference evidence="13 15" key="1">
    <citation type="journal article" date="2014" name="BMC Genomics">
        <title>Oil accumulation mechanisms of the oleaginous microalga Chlorella protothecoides revealed through its genome, transcriptomes, and proteomes.</title>
        <authorList>
            <person name="Gao C."/>
            <person name="Wang Y."/>
            <person name="Shen Y."/>
            <person name="Yan D."/>
            <person name="He X."/>
            <person name="Dai J."/>
            <person name="Wu Q."/>
        </authorList>
    </citation>
    <scope>NUCLEOTIDE SEQUENCE [LARGE SCALE GENOMIC DNA]</scope>
    <source>
        <strain evidence="13 15">0710</strain>
    </source>
</reference>
<dbReference type="KEGG" id="apro:F751_3827"/>
<dbReference type="EMBL" id="KL662167">
    <property type="protein sequence ID" value="KFM28317.1"/>
    <property type="molecule type" value="Genomic_DNA"/>
</dbReference>
<comment type="catalytic activity">
    <reaction evidence="10">
        <text>a 1,2-diacyl-sn-glycero-3-phospho-L-serine(in) = a 1,2-diacyl-sn-glycero-3-phospho-L-serine(out)</text>
        <dbReference type="Rhea" id="RHEA:38663"/>
        <dbReference type="ChEBI" id="CHEBI:57262"/>
    </reaction>
</comment>
<evidence type="ECO:0000313" key="16">
    <source>
        <dbReference type="Proteomes" id="UP000279271"/>
    </source>
</evidence>
<feature type="region of interest" description="Disordered" evidence="12">
    <location>
        <begin position="1"/>
        <end position="23"/>
    </location>
</feature>
<dbReference type="Proteomes" id="UP000028924">
    <property type="component" value="Unassembled WGS sequence"/>
</dbReference>
<evidence type="ECO:0000256" key="5">
    <source>
        <dbReference type="ARBA" id="ARBA00022448"/>
    </source>
</evidence>
<dbReference type="GeneID" id="23615218"/>
<evidence type="ECO:0000256" key="8">
    <source>
        <dbReference type="ARBA" id="ARBA00023055"/>
    </source>
</evidence>
<evidence type="ECO:0000256" key="9">
    <source>
        <dbReference type="ARBA" id="ARBA00023136"/>
    </source>
</evidence>
<dbReference type="GO" id="GO:0061723">
    <property type="term" value="P:glycophagy"/>
    <property type="evidence" value="ECO:0007669"/>
    <property type="project" value="TreeGrafter"/>
</dbReference>
<evidence type="ECO:0000256" key="1">
    <source>
        <dbReference type="ARBA" id="ARBA00004406"/>
    </source>
</evidence>
<evidence type="ECO:0000313" key="13">
    <source>
        <dbReference type="EMBL" id="KFM28317.1"/>
    </source>
</evidence>
<reference evidence="14" key="3">
    <citation type="submission" date="2018-10" db="EMBL/GenBank/DDBJ databases">
        <authorList>
            <person name="Hovde B."/>
            <person name="Zhang X."/>
        </authorList>
    </citation>
    <scope>NUCLEOTIDE SEQUENCE [LARGE SCALE GENOMIC DNA]</scope>
    <source>
        <strain evidence="14">UTEX 25</strain>
    </source>
</reference>